<proteinExistence type="predicted"/>
<dbReference type="Proteomes" id="UP000185841">
    <property type="component" value="Unassembled WGS sequence"/>
</dbReference>
<reference evidence="2 3" key="1">
    <citation type="submission" date="2017-01" db="EMBL/GenBank/DDBJ databases">
        <authorList>
            <person name="Mah S.A."/>
            <person name="Swanson W.J."/>
            <person name="Moy G.W."/>
            <person name="Vacquier V.D."/>
        </authorList>
    </citation>
    <scope>NUCLEOTIDE SEQUENCE [LARGE SCALE GENOMIC DNA]</scope>
    <source>
        <strain evidence="2 3">RU36E</strain>
    </source>
</reference>
<evidence type="ECO:0000313" key="3">
    <source>
        <dbReference type="Proteomes" id="UP000185841"/>
    </source>
</evidence>
<dbReference type="InterPro" id="IPR036873">
    <property type="entry name" value="Rhodanese-like_dom_sf"/>
</dbReference>
<keyword evidence="2" id="KW-0808">Transferase</keyword>
<dbReference type="Gene3D" id="3.40.250.10">
    <property type="entry name" value="Rhodanese-like domain"/>
    <property type="match status" value="1"/>
</dbReference>
<evidence type="ECO:0000313" key="2">
    <source>
        <dbReference type="EMBL" id="SIQ44650.1"/>
    </source>
</evidence>
<dbReference type="AlphaFoldDB" id="A0A1N6SU48"/>
<dbReference type="PANTHER" id="PTHR43031:SF1">
    <property type="entry name" value="PYRIDINE NUCLEOTIDE-DISULPHIDE OXIDOREDUCTASE"/>
    <property type="match status" value="1"/>
</dbReference>
<organism evidence="2 3">
    <name type="scientific">Aquipseudomonas alcaligenes</name>
    <name type="common">Pseudomonas alcaligenes</name>
    <dbReference type="NCBI Taxonomy" id="43263"/>
    <lineage>
        <taxon>Bacteria</taxon>
        <taxon>Pseudomonadati</taxon>
        <taxon>Pseudomonadota</taxon>
        <taxon>Gammaproteobacteria</taxon>
        <taxon>Pseudomonadales</taxon>
        <taxon>Pseudomonadaceae</taxon>
        <taxon>Aquipseudomonas</taxon>
    </lineage>
</organism>
<dbReference type="SUPFAM" id="SSF52821">
    <property type="entry name" value="Rhodanese/Cell cycle control phosphatase"/>
    <property type="match status" value="1"/>
</dbReference>
<evidence type="ECO:0000259" key="1">
    <source>
        <dbReference type="PROSITE" id="PS50206"/>
    </source>
</evidence>
<dbReference type="GO" id="GO:0004792">
    <property type="term" value="F:thiosulfate-cyanide sulfurtransferase activity"/>
    <property type="evidence" value="ECO:0007669"/>
    <property type="project" value="InterPro"/>
</dbReference>
<dbReference type="RefSeq" id="WP_076426543.1">
    <property type="nucleotide sequence ID" value="NZ_FTMP01000004.1"/>
</dbReference>
<gene>
    <name evidence="2" type="ORF">SAMN05878282_104145</name>
</gene>
<dbReference type="PROSITE" id="PS00380">
    <property type="entry name" value="RHODANESE_1"/>
    <property type="match status" value="1"/>
</dbReference>
<dbReference type="InterPro" id="IPR001307">
    <property type="entry name" value="Thiosulphate_STrfase_CS"/>
</dbReference>
<protein>
    <submittedName>
        <fullName evidence="2">Rhodanese-related sulfurtransferase</fullName>
    </submittedName>
</protein>
<dbReference type="InterPro" id="IPR050229">
    <property type="entry name" value="GlpE_sulfurtransferase"/>
</dbReference>
<feature type="domain" description="Rhodanese" evidence="1">
    <location>
        <begin position="39"/>
        <end position="129"/>
    </location>
</feature>
<dbReference type="SMART" id="SM00450">
    <property type="entry name" value="RHOD"/>
    <property type="match status" value="1"/>
</dbReference>
<dbReference type="Pfam" id="PF00581">
    <property type="entry name" value="Rhodanese"/>
    <property type="match status" value="1"/>
</dbReference>
<name>A0A1N6SU48_AQUAC</name>
<sequence>MSLVSQFPAATSAVALMHFSQRLAFETDCSDVYRSRQEGQVDYVLVDVRGETAYAAGHVPGAINIPHRLMSSERMAEFPRDTLFVVYCAGPHCNGVHRAAVRLASLGYAVKEMIGGVTGWLDEGLSLVGGDAQPSAASQSVSCAC</sequence>
<dbReference type="InterPro" id="IPR001763">
    <property type="entry name" value="Rhodanese-like_dom"/>
</dbReference>
<dbReference type="PANTHER" id="PTHR43031">
    <property type="entry name" value="FAD-DEPENDENT OXIDOREDUCTASE"/>
    <property type="match status" value="1"/>
</dbReference>
<dbReference type="CDD" id="cd01521">
    <property type="entry name" value="RHOD_PspE2"/>
    <property type="match status" value="1"/>
</dbReference>
<dbReference type="EMBL" id="FTMP01000004">
    <property type="protein sequence ID" value="SIQ44650.1"/>
    <property type="molecule type" value="Genomic_DNA"/>
</dbReference>
<dbReference type="PROSITE" id="PS50206">
    <property type="entry name" value="RHODANESE_3"/>
    <property type="match status" value="1"/>
</dbReference>
<accession>A0A1N6SU48</accession>